<dbReference type="AlphaFoldDB" id="A0A370QA96"/>
<reference evidence="8 9" key="1">
    <citation type="submission" date="2018-07" db="EMBL/GenBank/DDBJ databases">
        <title>Genomic Encyclopedia of Type Strains, Phase IV (KMG-IV): sequencing the most valuable type-strain genomes for metagenomic binning, comparative biology and taxonomic classification.</title>
        <authorList>
            <person name="Goeker M."/>
        </authorList>
    </citation>
    <scope>NUCLEOTIDE SEQUENCE [LARGE SCALE GENOMIC DNA]</scope>
    <source>
        <strain evidence="8 9">DSM 101478</strain>
    </source>
</reference>
<dbReference type="InterPro" id="IPR029903">
    <property type="entry name" value="RmlD-like-bd"/>
</dbReference>
<evidence type="ECO:0000256" key="6">
    <source>
        <dbReference type="RuleBase" id="RU364082"/>
    </source>
</evidence>
<dbReference type="GO" id="GO:0048270">
    <property type="term" value="F:methionine adenosyltransferase regulator activity"/>
    <property type="evidence" value="ECO:0007669"/>
    <property type="project" value="TreeGrafter"/>
</dbReference>
<keyword evidence="9" id="KW-1185">Reference proteome</keyword>
<dbReference type="EMBL" id="QRAO01000003">
    <property type="protein sequence ID" value="RDK85301.1"/>
    <property type="molecule type" value="Genomic_DNA"/>
</dbReference>
<comment type="caution">
    <text evidence="8">The sequence shown here is derived from an EMBL/GenBank/DDBJ whole genome shotgun (WGS) entry which is preliminary data.</text>
</comment>
<keyword evidence="6" id="KW-0521">NADP</keyword>
<evidence type="ECO:0000256" key="3">
    <source>
        <dbReference type="ARBA" id="ARBA00012929"/>
    </source>
</evidence>
<dbReference type="EC" id="1.1.1.133" evidence="3 6"/>
<dbReference type="GO" id="GO:0048269">
    <property type="term" value="C:methionine adenosyltransferase complex"/>
    <property type="evidence" value="ECO:0007669"/>
    <property type="project" value="TreeGrafter"/>
</dbReference>
<evidence type="ECO:0000256" key="1">
    <source>
        <dbReference type="ARBA" id="ARBA00004781"/>
    </source>
</evidence>
<dbReference type="GO" id="GO:0019305">
    <property type="term" value="P:dTDP-rhamnose biosynthetic process"/>
    <property type="evidence" value="ECO:0007669"/>
    <property type="project" value="UniProtKB-UniPathway"/>
</dbReference>
<dbReference type="UniPathway" id="UPA00124"/>
<dbReference type="Gene3D" id="3.40.50.720">
    <property type="entry name" value="NAD(P)-binding Rossmann-like Domain"/>
    <property type="match status" value="1"/>
</dbReference>
<dbReference type="PANTHER" id="PTHR10491:SF4">
    <property type="entry name" value="METHIONINE ADENOSYLTRANSFERASE 2 SUBUNIT BETA"/>
    <property type="match status" value="1"/>
</dbReference>
<evidence type="ECO:0000256" key="5">
    <source>
        <dbReference type="ARBA" id="ARBA00048200"/>
    </source>
</evidence>
<dbReference type="InterPro" id="IPR036291">
    <property type="entry name" value="NAD(P)-bd_dom_sf"/>
</dbReference>
<proteinExistence type="inferred from homology"/>
<evidence type="ECO:0000256" key="4">
    <source>
        <dbReference type="ARBA" id="ARBA00017099"/>
    </source>
</evidence>
<dbReference type="Pfam" id="PF04321">
    <property type="entry name" value="RmlD_sub_bind"/>
    <property type="match status" value="1"/>
</dbReference>
<comment type="similarity">
    <text evidence="2 6">Belongs to the dTDP-4-dehydrorhamnose reductase family.</text>
</comment>
<dbReference type="RefSeq" id="WP_115123735.1">
    <property type="nucleotide sequence ID" value="NZ_QRAO01000003.1"/>
</dbReference>
<dbReference type="GO" id="GO:0006556">
    <property type="term" value="P:S-adenosylmethionine biosynthetic process"/>
    <property type="evidence" value="ECO:0007669"/>
    <property type="project" value="TreeGrafter"/>
</dbReference>
<evidence type="ECO:0000256" key="2">
    <source>
        <dbReference type="ARBA" id="ARBA00010944"/>
    </source>
</evidence>
<keyword evidence="6" id="KW-0560">Oxidoreductase</keyword>
<dbReference type="PANTHER" id="PTHR10491">
    <property type="entry name" value="DTDP-4-DEHYDRORHAMNOSE REDUCTASE"/>
    <property type="match status" value="1"/>
</dbReference>
<protein>
    <recommendedName>
        <fullName evidence="4 6">dTDP-4-dehydrorhamnose reductase</fullName>
        <ecNumber evidence="3 6">1.1.1.133</ecNumber>
    </recommendedName>
</protein>
<evidence type="ECO:0000313" key="9">
    <source>
        <dbReference type="Proteomes" id="UP000255317"/>
    </source>
</evidence>
<dbReference type="InterPro" id="IPR005913">
    <property type="entry name" value="dTDP_dehydrorham_reduct"/>
</dbReference>
<organism evidence="8 9">
    <name type="scientific">Marinirhabdus gelatinilytica</name>
    <dbReference type="NCBI Taxonomy" id="1703343"/>
    <lineage>
        <taxon>Bacteria</taxon>
        <taxon>Pseudomonadati</taxon>
        <taxon>Bacteroidota</taxon>
        <taxon>Flavobacteriia</taxon>
        <taxon>Flavobacteriales</taxon>
        <taxon>Flavobacteriaceae</taxon>
    </lineage>
</organism>
<evidence type="ECO:0000259" key="7">
    <source>
        <dbReference type="Pfam" id="PF04321"/>
    </source>
</evidence>
<dbReference type="OrthoDB" id="1415031at2"/>
<comment type="function">
    <text evidence="6">Catalyzes the reduction of dTDP-6-deoxy-L-lyxo-4-hexulose to yield dTDP-L-rhamnose.</text>
</comment>
<evidence type="ECO:0000313" key="8">
    <source>
        <dbReference type="EMBL" id="RDK85301.1"/>
    </source>
</evidence>
<comment type="pathway">
    <text evidence="1 6">Carbohydrate biosynthesis; dTDP-L-rhamnose biosynthesis.</text>
</comment>
<sequence length="287" mass="32565">MPRIPKTKHTILILGASGFIGNALYRELLSYFRTFGTYCTQEGLYAENQVFFNFCAEKDSIAEILAEISPTVIISAFKSDFKASYNTHQEIAHYVAENHQSRILFLSSAEVFDGLHQFPSYESDPPKPESVQGRHKASIERLLLEQIPAQTTILRLPMVLGVTSPRVVQLRQASKHKAAFEVFPNLIISITTADKVAQQVHFIINQQLDGIFHLASEDIIHHEDLFKELCEKLGDEPPIFKSVFQRNEDSYLAILPKKNKLPKPYRTTVAEVIDACTLKEEISTFRN</sequence>
<name>A0A370QA96_9FLAO</name>
<dbReference type="Proteomes" id="UP000255317">
    <property type="component" value="Unassembled WGS sequence"/>
</dbReference>
<accession>A0A370QA96</accession>
<dbReference type="GO" id="GO:0008831">
    <property type="term" value="F:dTDP-4-dehydrorhamnose reductase activity"/>
    <property type="evidence" value="ECO:0007669"/>
    <property type="project" value="UniProtKB-EC"/>
</dbReference>
<feature type="domain" description="RmlD-like substrate binding" evidence="7">
    <location>
        <begin position="10"/>
        <end position="236"/>
    </location>
</feature>
<comment type="catalytic activity">
    <reaction evidence="5">
        <text>dTDP-beta-L-rhamnose + NADP(+) = dTDP-4-dehydro-beta-L-rhamnose + NADPH + H(+)</text>
        <dbReference type="Rhea" id="RHEA:21796"/>
        <dbReference type="ChEBI" id="CHEBI:15378"/>
        <dbReference type="ChEBI" id="CHEBI:57510"/>
        <dbReference type="ChEBI" id="CHEBI:57783"/>
        <dbReference type="ChEBI" id="CHEBI:58349"/>
        <dbReference type="ChEBI" id="CHEBI:62830"/>
        <dbReference type="EC" id="1.1.1.133"/>
    </reaction>
</comment>
<dbReference type="SUPFAM" id="SSF51735">
    <property type="entry name" value="NAD(P)-binding Rossmann-fold domains"/>
    <property type="match status" value="1"/>
</dbReference>
<gene>
    <name evidence="8" type="ORF">C8D94_103124</name>
</gene>